<keyword evidence="3" id="KW-1185">Reference proteome</keyword>
<keyword evidence="1" id="KW-0175">Coiled coil</keyword>
<dbReference type="AlphaFoldDB" id="A0A1G8D697"/>
<feature type="coiled-coil region" evidence="1">
    <location>
        <begin position="163"/>
        <end position="190"/>
    </location>
</feature>
<proteinExistence type="predicted"/>
<dbReference type="EMBL" id="FNCC01000026">
    <property type="protein sequence ID" value="SDH52909.1"/>
    <property type="molecule type" value="Genomic_DNA"/>
</dbReference>
<reference evidence="3" key="1">
    <citation type="submission" date="2016-10" db="EMBL/GenBank/DDBJ databases">
        <authorList>
            <person name="Varghese N."/>
            <person name="Submissions S."/>
        </authorList>
    </citation>
    <scope>NUCLEOTIDE SEQUENCE [LARGE SCALE GENOMIC DNA]</scope>
    <source>
        <strain evidence="3">CGMCC 4.3506</strain>
    </source>
</reference>
<dbReference type="STRING" id="200378.SAMN05216553_12632"/>
<name>A0A1G8D697_9PSEU</name>
<protein>
    <submittedName>
        <fullName evidence="2">Uncharacterized protein</fullName>
    </submittedName>
</protein>
<evidence type="ECO:0000313" key="3">
    <source>
        <dbReference type="Proteomes" id="UP000199623"/>
    </source>
</evidence>
<organism evidence="2 3">
    <name type="scientific">Lentzea fradiae</name>
    <dbReference type="NCBI Taxonomy" id="200378"/>
    <lineage>
        <taxon>Bacteria</taxon>
        <taxon>Bacillati</taxon>
        <taxon>Actinomycetota</taxon>
        <taxon>Actinomycetes</taxon>
        <taxon>Pseudonocardiales</taxon>
        <taxon>Pseudonocardiaceae</taxon>
        <taxon>Lentzea</taxon>
    </lineage>
</organism>
<accession>A0A1G8D697</accession>
<sequence length="270" mass="31496">MNQETKENMSKKTKRDRIEHWTRRHDKAIPYGFFARLSDRWCARKDARAPLPEVLLKGGDVDSAPGERTWSTPRTAFLGQLGRGWTEKSLLRYQDEVGPVRIELTQARARQKIARDRLELAQHTVENLSMPTQQQLEARVSGEERTSDEIRIARRMREHGERRKSLEAEVSKHRTALDSIDTEIAKLEETIKVKFEYVRTQAEIVEAYVRRRSAVYLAHLVRMHPQGEQIGLLVRPDWEDKPRWCAWTTPRELEQAVASHESPVAEGERR</sequence>
<evidence type="ECO:0000256" key="1">
    <source>
        <dbReference type="SAM" id="Coils"/>
    </source>
</evidence>
<dbReference type="Proteomes" id="UP000199623">
    <property type="component" value="Unassembled WGS sequence"/>
</dbReference>
<evidence type="ECO:0000313" key="2">
    <source>
        <dbReference type="EMBL" id="SDH52909.1"/>
    </source>
</evidence>
<gene>
    <name evidence="2" type="ORF">SAMN05216553_12632</name>
</gene>